<dbReference type="AlphaFoldDB" id="A0A0F9EXL0"/>
<evidence type="ECO:0000313" key="1">
    <source>
        <dbReference type="EMBL" id="KKL78759.1"/>
    </source>
</evidence>
<comment type="caution">
    <text evidence="1">The sequence shown here is derived from an EMBL/GenBank/DDBJ whole genome shotgun (WGS) entry which is preliminary data.</text>
</comment>
<protein>
    <submittedName>
        <fullName evidence="1">Uncharacterized protein</fullName>
    </submittedName>
</protein>
<dbReference type="EMBL" id="LAZR01023359">
    <property type="protein sequence ID" value="KKL78759.1"/>
    <property type="molecule type" value="Genomic_DNA"/>
</dbReference>
<sequence length="98" mass="11100">MTVKEFEIQKALGLAEEYDLVINAGPSVSVQAIKDAVEKHSFTSKCFEIVYSDIDEPCVPYVTLKFEVGCVHEIVKLIVSEFYPRFAIRILVKRSTND</sequence>
<accession>A0A0F9EXL0</accession>
<gene>
    <name evidence="1" type="ORF">LCGC14_2021630</name>
</gene>
<organism evidence="1">
    <name type="scientific">marine sediment metagenome</name>
    <dbReference type="NCBI Taxonomy" id="412755"/>
    <lineage>
        <taxon>unclassified sequences</taxon>
        <taxon>metagenomes</taxon>
        <taxon>ecological metagenomes</taxon>
    </lineage>
</organism>
<name>A0A0F9EXL0_9ZZZZ</name>
<proteinExistence type="predicted"/>
<reference evidence="1" key="1">
    <citation type="journal article" date="2015" name="Nature">
        <title>Complex archaea that bridge the gap between prokaryotes and eukaryotes.</title>
        <authorList>
            <person name="Spang A."/>
            <person name="Saw J.H."/>
            <person name="Jorgensen S.L."/>
            <person name="Zaremba-Niedzwiedzka K."/>
            <person name="Martijn J."/>
            <person name="Lind A.E."/>
            <person name="van Eijk R."/>
            <person name="Schleper C."/>
            <person name="Guy L."/>
            <person name="Ettema T.J."/>
        </authorList>
    </citation>
    <scope>NUCLEOTIDE SEQUENCE</scope>
</reference>